<gene>
    <name evidence="1" type="ORF">LVIROSA_LOCUS14626</name>
</gene>
<reference evidence="1 2" key="1">
    <citation type="submission" date="2022-01" db="EMBL/GenBank/DDBJ databases">
        <authorList>
            <person name="Xiong W."/>
            <person name="Schranz E."/>
        </authorList>
    </citation>
    <scope>NUCLEOTIDE SEQUENCE [LARGE SCALE GENOMIC DNA]</scope>
</reference>
<dbReference type="GO" id="GO:0016763">
    <property type="term" value="F:pentosyltransferase activity"/>
    <property type="evidence" value="ECO:0007669"/>
    <property type="project" value="InterPro"/>
</dbReference>
<evidence type="ECO:0000313" key="2">
    <source>
        <dbReference type="Proteomes" id="UP001157418"/>
    </source>
</evidence>
<dbReference type="Gene3D" id="3.90.1170.20">
    <property type="entry name" value="Quinolinate phosphoribosyl transferase, N-terminal domain"/>
    <property type="match status" value="1"/>
</dbReference>
<evidence type="ECO:0000313" key="1">
    <source>
        <dbReference type="EMBL" id="CAH1427635.1"/>
    </source>
</evidence>
<dbReference type="AlphaFoldDB" id="A0AAU9N0F9"/>
<proteinExistence type="predicted"/>
<dbReference type="EMBL" id="CAKMRJ010002223">
    <property type="protein sequence ID" value="CAH1427635.1"/>
    <property type="molecule type" value="Genomic_DNA"/>
</dbReference>
<dbReference type="InterPro" id="IPR037128">
    <property type="entry name" value="Quinolinate_PRibosylTase_N_sf"/>
</dbReference>
<comment type="caution">
    <text evidence="1">The sequence shown here is derived from an EMBL/GenBank/DDBJ whole genome shotgun (WGS) entry which is preliminary data.</text>
</comment>
<protein>
    <submittedName>
        <fullName evidence="1">Uncharacterized protein</fullName>
    </submittedName>
</protein>
<sequence>MVSKTGLRCWQKITPIYGFGSFLVIPSPISVCSRPLITDLGLSESVTADHLFAFFFCRVMKPTTTDVGCFLNASTEKNTEWLVVTTEEDFIIATHHPIHCIALDVVMGFEGEFDYAPQLVDQMLELGLRPYAVIPPPTVVDRMLKDLSHVIFETSRFATTKEMELNAERVVLNLMQRMSCIATLTKAMVEAANPACILETTKTVLALCLQDNWELRWRQGHLRK</sequence>
<accession>A0AAU9N0F9</accession>
<dbReference type="Proteomes" id="UP001157418">
    <property type="component" value="Unassembled WGS sequence"/>
</dbReference>
<name>A0AAU9N0F9_9ASTR</name>
<keyword evidence="2" id="KW-1185">Reference proteome</keyword>
<organism evidence="1 2">
    <name type="scientific">Lactuca virosa</name>
    <dbReference type="NCBI Taxonomy" id="75947"/>
    <lineage>
        <taxon>Eukaryota</taxon>
        <taxon>Viridiplantae</taxon>
        <taxon>Streptophyta</taxon>
        <taxon>Embryophyta</taxon>
        <taxon>Tracheophyta</taxon>
        <taxon>Spermatophyta</taxon>
        <taxon>Magnoliopsida</taxon>
        <taxon>eudicotyledons</taxon>
        <taxon>Gunneridae</taxon>
        <taxon>Pentapetalae</taxon>
        <taxon>asterids</taxon>
        <taxon>campanulids</taxon>
        <taxon>Asterales</taxon>
        <taxon>Asteraceae</taxon>
        <taxon>Cichorioideae</taxon>
        <taxon>Cichorieae</taxon>
        <taxon>Lactucinae</taxon>
        <taxon>Lactuca</taxon>
    </lineage>
</organism>